<dbReference type="InterPro" id="IPR000092">
    <property type="entry name" value="Polyprenyl_synt"/>
</dbReference>
<dbReference type="PANTHER" id="PTHR12001:SF69">
    <property type="entry name" value="ALL TRANS-POLYPRENYL-DIPHOSPHATE SYNTHASE PDSS1"/>
    <property type="match status" value="1"/>
</dbReference>
<dbReference type="PROSITE" id="PS00444">
    <property type="entry name" value="POLYPRENYL_SYNTHASE_2"/>
    <property type="match status" value="1"/>
</dbReference>
<dbReference type="AlphaFoldDB" id="X0TE43"/>
<keyword evidence="4" id="KW-0479">Metal-binding</keyword>
<dbReference type="CDD" id="cd00685">
    <property type="entry name" value="Trans_IPPS_HT"/>
    <property type="match status" value="1"/>
</dbReference>
<dbReference type="Gene3D" id="1.10.600.10">
    <property type="entry name" value="Farnesyl Diphosphate Synthase"/>
    <property type="match status" value="1"/>
</dbReference>
<evidence type="ECO:0000256" key="3">
    <source>
        <dbReference type="ARBA" id="ARBA00022679"/>
    </source>
</evidence>
<dbReference type="EMBL" id="BARS01006833">
    <property type="protein sequence ID" value="GAF74335.1"/>
    <property type="molecule type" value="Genomic_DNA"/>
</dbReference>
<evidence type="ECO:0008006" key="7">
    <source>
        <dbReference type="Google" id="ProtNLM"/>
    </source>
</evidence>
<comment type="similarity">
    <text evidence="2">Belongs to the FPP/GGPP synthase family.</text>
</comment>
<dbReference type="InterPro" id="IPR033749">
    <property type="entry name" value="Polyprenyl_synt_CS"/>
</dbReference>
<proteinExistence type="inferred from homology"/>
<name>X0TE43_9ZZZZ</name>
<feature type="non-terminal residue" evidence="6">
    <location>
        <position position="222"/>
    </location>
</feature>
<evidence type="ECO:0000256" key="5">
    <source>
        <dbReference type="ARBA" id="ARBA00022842"/>
    </source>
</evidence>
<dbReference type="InterPro" id="IPR008949">
    <property type="entry name" value="Isoprenoid_synthase_dom_sf"/>
</dbReference>
<dbReference type="PROSITE" id="PS00723">
    <property type="entry name" value="POLYPRENYL_SYNTHASE_1"/>
    <property type="match status" value="1"/>
</dbReference>
<dbReference type="SUPFAM" id="SSF48576">
    <property type="entry name" value="Terpenoid synthases"/>
    <property type="match status" value="1"/>
</dbReference>
<evidence type="ECO:0000313" key="6">
    <source>
        <dbReference type="EMBL" id="GAF74335.1"/>
    </source>
</evidence>
<reference evidence="6" key="1">
    <citation type="journal article" date="2014" name="Front. Microbiol.">
        <title>High frequency of phylogenetically diverse reductive dehalogenase-homologous genes in deep subseafloor sedimentary metagenomes.</title>
        <authorList>
            <person name="Kawai M."/>
            <person name="Futagami T."/>
            <person name="Toyoda A."/>
            <person name="Takaki Y."/>
            <person name="Nishi S."/>
            <person name="Hori S."/>
            <person name="Arai W."/>
            <person name="Tsubouchi T."/>
            <person name="Morono Y."/>
            <person name="Uchiyama I."/>
            <person name="Ito T."/>
            <person name="Fujiyama A."/>
            <person name="Inagaki F."/>
            <person name="Takami H."/>
        </authorList>
    </citation>
    <scope>NUCLEOTIDE SEQUENCE</scope>
    <source>
        <strain evidence="6">Expedition CK06-06</strain>
    </source>
</reference>
<dbReference type="GO" id="GO:0008299">
    <property type="term" value="P:isoprenoid biosynthetic process"/>
    <property type="evidence" value="ECO:0007669"/>
    <property type="project" value="InterPro"/>
</dbReference>
<keyword evidence="3" id="KW-0808">Transferase</keyword>
<dbReference type="PANTHER" id="PTHR12001">
    <property type="entry name" value="GERANYLGERANYL PYROPHOSPHATE SYNTHASE"/>
    <property type="match status" value="1"/>
</dbReference>
<protein>
    <recommendedName>
        <fullName evidence="7">Polyprenyl synthetase family protein</fullName>
    </recommendedName>
</protein>
<evidence type="ECO:0000256" key="1">
    <source>
        <dbReference type="ARBA" id="ARBA00001946"/>
    </source>
</evidence>
<organism evidence="6">
    <name type="scientific">marine sediment metagenome</name>
    <dbReference type="NCBI Taxonomy" id="412755"/>
    <lineage>
        <taxon>unclassified sequences</taxon>
        <taxon>metagenomes</taxon>
        <taxon>ecological metagenomes</taxon>
    </lineage>
</organism>
<comment type="caution">
    <text evidence="6">The sequence shown here is derived from an EMBL/GenBank/DDBJ whole genome shotgun (WGS) entry which is preliminary data.</text>
</comment>
<gene>
    <name evidence="6" type="ORF">S01H1_13242</name>
</gene>
<dbReference type="SFLD" id="SFLDS00005">
    <property type="entry name" value="Isoprenoid_Synthase_Type_I"/>
    <property type="match status" value="1"/>
</dbReference>
<comment type="cofactor">
    <cofactor evidence="1">
        <name>Mg(2+)</name>
        <dbReference type="ChEBI" id="CHEBI:18420"/>
    </cofactor>
</comment>
<accession>X0TE43</accession>
<dbReference type="GO" id="GO:0046872">
    <property type="term" value="F:metal ion binding"/>
    <property type="evidence" value="ECO:0007669"/>
    <property type="project" value="UniProtKB-KW"/>
</dbReference>
<evidence type="ECO:0000256" key="4">
    <source>
        <dbReference type="ARBA" id="ARBA00022723"/>
    </source>
</evidence>
<dbReference type="Pfam" id="PF00348">
    <property type="entry name" value="polyprenyl_synt"/>
    <property type="match status" value="1"/>
</dbReference>
<sequence length="222" mass="23955">MRDVTNGHHPDLGAALDHLLSSGGKRIRPAVALLTGEMLGAERDKVISLAAAIELLHTATLVHDDLIDGALLRRGIPTLNAQWTPGATVLTGDFIFACAAKIAAETDSVELIHIFAETLTTIVNGEITQMFPRLSDDYYGEYLKRIYAKTASLFELATIAPSILSPINEKSSDAAQRFGYGIGMAFQIIDDVLDFTGQQDSVGKPVANDLRQGLVTLPTIFY</sequence>
<keyword evidence="5" id="KW-0460">Magnesium</keyword>
<evidence type="ECO:0000256" key="2">
    <source>
        <dbReference type="ARBA" id="ARBA00006706"/>
    </source>
</evidence>
<dbReference type="GO" id="GO:0004659">
    <property type="term" value="F:prenyltransferase activity"/>
    <property type="evidence" value="ECO:0007669"/>
    <property type="project" value="InterPro"/>
</dbReference>